<comment type="subcellular location">
    <subcellularLocation>
        <location evidence="1">Membrane</location>
        <topology evidence="1">Single-pass membrane protein</topology>
    </subcellularLocation>
</comment>
<feature type="transmembrane region" description="Helical" evidence="7">
    <location>
        <begin position="52"/>
        <end position="74"/>
    </location>
</feature>
<dbReference type="PANTHER" id="PTHR22650:SF4">
    <property type="entry name" value="LEUCINE-RICH REPEAT AND TRANSMEMBRANE DOMAIN-CONTAINING PROTEIN 2-LIKE"/>
    <property type="match status" value="1"/>
</dbReference>
<evidence type="ECO:0000256" key="2">
    <source>
        <dbReference type="ARBA" id="ARBA00022692"/>
    </source>
</evidence>
<feature type="compositionally biased region" description="Polar residues" evidence="6">
    <location>
        <begin position="157"/>
        <end position="178"/>
    </location>
</feature>
<dbReference type="EMBL" id="GG666523">
    <property type="protein sequence ID" value="EEN59148.1"/>
    <property type="molecule type" value="Genomic_DNA"/>
</dbReference>
<evidence type="ECO:0000256" key="6">
    <source>
        <dbReference type="SAM" id="MobiDB-lite"/>
    </source>
</evidence>
<feature type="compositionally biased region" description="Polar residues" evidence="6">
    <location>
        <begin position="244"/>
        <end position="272"/>
    </location>
</feature>
<evidence type="ECO:0000256" key="5">
    <source>
        <dbReference type="ARBA" id="ARBA00023157"/>
    </source>
</evidence>
<gene>
    <name evidence="9" type="ORF">BRAFLDRAFT_63230</name>
</gene>
<evidence type="ECO:0000256" key="8">
    <source>
        <dbReference type="SAM" id="SignalP"/>
    </source>
</evidence>
<keyword evidence="4 7" id="KW-0472">Membrane</keyword>
<dbReference type="InterPro" id="IPR052313">
    <property type="entry name" value="GPIb-IX-V_Complex"/>
</dbReference>
<evidence type="ECO:0000256" key="3">
    <source>
        <dbReference type="ARBA" id="ARBA00022989"/>
    </source>
</evidence>
<evidence type="ECO:0000256" key="7">
    <source>
        <dbReference type="SAM" id="Phobius"/>
    </source>
</evidence>
<dbReference type="AlphaFoldDB" id="C3YKT0"/>
<reference evidence="9" key="1">
    <citation type="journal article" date="2008" name="Nature">
        <title>The amphioxus genome and the evolution of the chordate karyotype.</title>
        <authorList>
            <consortium name="US DOE Joint Genome Institute (JGI-PGF)"/>
            <person name="Putnam N.H."/>
            <person name="Butts T."/>
            <person name="Ferrier D.E.K."/>
            <person name="Furlong R.F."/>
            <person name="Hellsten U."/>
            <person name="Kawashima T."/>
            <person name="Robinson-Rechavi M."/>
            <person name="Shoguchi E."/>
            <person name="Terry A."/>
            <person name="Yu J.-K."/>
            <person name="Benito-Gutierrez E.L."/>
            <person name="Dubchak I."/>
            <person name="Garcia-Fernandez J."/>
            <person name="Gibson-Brown J.J."/>
            <person name="Grigoriev I.V."/>
            <person name="Horton A.C."/>
            <person name="de Jong P.J."/>
            <person name="Jurka J."/>
            <person name="Kapitonov V.V."/>
            <person name="Kohara Y."/>
            <person name="Kuroki Y."/>
            <person name="Lindquist E."/>
            <person name="Lucas S."/>
            <person name="Osoegawa K."/>
            <person name="Pennacchio L.A."/>
            <person name="Salamov A.A."/>
            <person name="Satou Y."/>
            <person name="Sauka-Spengler T."/>
            <person name="Schmutz J."/>
            <person name="Shin-I T."/>
            <person name="Toyoda A."/>
            <person name="Bronner-Fraser M."/>
            <person name="Fujiyama A."/>
            <person name="Holland L.Z."/>
            <person name="Holland P.W.H."/>
            <person name="Satoh N."/>
            <person name="Rokhsar D.S."/>
        </authorList>
    </citation>
    <scope>NUCLEOTIDE SEQUENCE [LARGE SCALE GENOMIC DNA]</scope>
    <source>
        <strain evidence="9">S238N-H82</strain>
        <tissue evidence="9">Testes</tissue>
    </source>
</reference>
<keyword evidence="8" id="KW-0732">Signal</keyword>
<feature type="region of interest" description="Disordered" evidence="6">
    <location>
        <begin position="108"/>
        <end position="178"/>
    </location>
</feature>
<feature type="compositionally biased region" description="Polar residues" evidence="6">
    <location>
        <begin position="357"/>
        <end position="388"/>
    </location>
</feature>
<evidence type="ECO:0000256" key="1">
    <source>
        <dbReference type="ARBA" id="ARBA00004167"/>
    </source>
</evidence>
<feature type="signal peptide" evidence="8">
    <location>
        <begin position="1"/>
        <end position="24"/>
    </location>
</feature>
<keyword evidence="3 7" id="KW-1133">Transmembrane helix</keyword>
<feature type="region of interest" description="Disordered" evidence="6">
    <location>
        <begin position="244"/>
        <end position="277"/>
    </location>
</feature>
<evidence type="ECO:0000313" key="9">
    <source>
        <dbReference type="EMBL" id="EEN59148.1"/>
    </source>
</evidence>
<dbReference type="InParanoid" id="C3YKT0"/>
<keyword evidence="5" id="KW-1015">Disulfide bond</keyword>
<dbReference type="PANTHER" id="PTHR22650">
    <property type="entry name" value="GLYCOPROTEIN IB BETA"/>
    <property type="match status" value="1"/>
</dbReference>
<evidence type="ECO:0000256" key="4">
    <source>
        <dbReference type="ARBA" id="ARBA00023136"/>
    </source>
</evidence>
<accession>C3YKT0</accession>
<proteinExistence type="predicted"/>
<feature type="compositionally biased region" description="Low complexity" evidence="6">
    <location>
        <begin position="119"/>
        <end position="130"/>
    </location>
</feature>
<feature type="region of interest" description="Disordered" evidence="6">
    <location>
        <begin position="304"/>
        <end position="336"/>
    </location>
</feature>
<feature type="chain" id="PRO_5002935796" evidence="8">
    <location>
        <begin position="25"/>
        <end position="388"/>
    </location>
</feature>
<sequence length="388" mass="41696">MARRWRHLLMFLLIILKEPNMPEAGCSCEPSSRCDCSYQGLTSIPQNLPTSISGLNLIGAGIVLIGTIILTIWYKRRTNHPPSGTNPNAVGSNTNTTVSVLSSDLGNQYEDIDSHHDQTGQGQSQTNNQSHEVKKKVLASLKPNSMYGEAGTPQKDPVSTNNHDQTGHVQSQANTQSLKVGKLSHAEVLAALKPNVMYAGVVTPKQDPESTIGLNQYEDIDSHYDQTGQGQSQAITESNTNTTAAVPISGHSQTPDRSITESLDTKRPQCSTLAGGPNSKLKALYKVAGQYQALAKSNTNTTYAVVPSGHDHQCEDMNQQNNADQGPSQLSTNTNTNTTATAVTSGLDHQYEDMNQHDQTGQGQSQDAENTCYGTGKAASQPNSLYTN</sequence>
<keyword evidence="2 7" id="KW-0812">Transmembrane</keyword>
<feature type="compositionally biased region" description="Polar residues" evidence="6">
    <location>
        <begin position="316"/>
        <end position="331"/>
    </location>
</feature>
<feature type="region of interest" description="Disordered" evidence="6">
    <location>
        <begin position="354"/>
        <end position="388"/>
    </location>
</feature>
<name>C3YKT0_BRAFL</name>
<protein>
    <submittedName>
        <fullName evidence="9">Uncharacterized protein</fullName>
    </submittedName>
</protein>
<organism>
    <name type="scientific">Branchiostoma floridae</name>
    <name type="common">Florida lancelet</name>
    <name type="synonym">Amphioxus</name>
    <dbReference type="NCBI Taxonomy" id="7739"/>
    <lineage>
        <taxon>Eukaryota</taxon>
        <taxon>Metazoa</taxon>
        <taxon>Chordata</taxon>
        <taxon>Cephalochordata</taxon>
        <taxon>Leptocardii</taxon>
        <taxon>Amphioxiformes</taxon>
        <taxon>Branchiostomatidae</taxon>
        <taxon>Branchiostoma</taxon>
    </lineage>
</organism>